<feature type="compositionally biased region" description="Basic residues" evidence="1">
    <location>
        <begin position="86"/>
        <end position="97"/>
    </location>
</feature>
<proteinExistence type="predicted"/>
<dbReference type="EMBL" id="BAABFA010000024">
    <property type="protein sequence ID" value="GAA4469687.1"/>
    <property type="molecule type" value="Genomic_DNA"/>
</dbReference>
<feature type="region of interest" description="Disordered" evidence="1">
    <location>
        <begin position="1"/>
        <end position="121"/>
    </location>
</feature>
<evidence type="ECO:0000313" key="2">
    <source>
        <dbReference type="EMBL" id="GAA4469687.1"/>
    </source>
</evidence>
<name>A0ABP8NML4_9BACT</name>
<protein>
    <recommendedName>
        <fullName evidence="4">Histone H1-like protein</fullName>
    </recommendedName>
</protein>
<dbReference type="Pfam" id="PF20106">
    <property type="entry name" value="DUF6496"/>
    <property type="match status" value="1"/>
</dbReference>
<accession>A0ABP8NML4</accession>
<gene>
    <name evidence="2" type="ORF">GCM10023093_29570</name>
</gene>
<dbReference type="InterPro" id="IPR045468">
    <property type="entry name" value="DUF6496"/>
</dbReference>
<dbReference type="RefSeq" id="WP_345084920.1">
    <property type="nucleotide sequence ID" value="NZ_BAABFA010000024.1"/>
</dbReference>
<feature type="compositionally biased region" description="Basic and acidic residues" evidence="1">
    <location>
        <begin position="8"/>
        <end position="21"/>
    </location>
</feature>
<evidence type="ECO:0008006" key="4">
    <source>
        <dbReference type="Google" id="ProtNLM"/>
    </source>
</evidence>
<reference evidence="3" key="1">
    <citation type="journal article" date="2019" name="Int. J. Syst. Evol. Microbiol.">
        <title>The Global Catalogue of Microorganisms (GCM) 10K type strain sequencing project: providing services to taxonomists for standard genome sequencing and annotation.</title>
        <authorList>
            <consortium name="The Broad Institute Genomics Platform"/>
            <consortium name="The Broad Institute Genome Sequencing Center for Infectious Disease"/>
            <person name="Wu L."/>
            <person name="Ma J."/>
        </authorList>
    </citation>
    <scope>NUCLEOTIDE SEQUENCE [LARGE SCALE GENOMIC DNA]</scope>
    <source>
        <strain evidence="3">JCM 32105</strain>
    </source>
</reference>
<dbReference type="Proteomes" id="UP001500067">
    <property type="component" value="Unassembled WGS sequence"/>
</dbReference>
<organism evidence="2 3">
    <name type="scientific">Nemorincola caseinilytica</name>
    <dbReference type="NCBI Taxonomy" id="2054315"/>
    <lineage>
        <taxon>Bacteria</taxon>
        <taxon>Pseudomonadati</taxon>
        <taxon>Bacteroidota</taxon>
        <taxon>Chitinophagia</taxon>
        <taxon>Chitinophagales</taxon>
        <taxon>Chitinophagaceae</taxon>
        <taxon>Nemorincola</taxon>
    </lineage>
</organism>
<comment type="caution">
    <text evidence="2">The sequence shown here is derived from an EMBL/GenBank/DDBJ whole genome shotgun (WGS) entry which is preliminary data.</text>
</comment>
<evidence type="ECO:0000256" key="1">
    <source>
        <dbReference type="SAM" id="MobiDB-lite"/>
    </source>
</evidence>
<sequence length="121" mass="12880">MAKYSKGAQEKVREEMHEMKKGRLKSGSGKKVTDPKQAVAIALSEAREEGEKVPKKKSATRKSATAKKAAPKKTATKKSASAPKAAPKKAATKKSPTKKAATQKSIPAKKAAPKKRATRKA</sequence>
<keyword evidence="3" id="KW-1185">Reference proteome</keyword>
<evidence type="ECO:0000313" key="3">
    <source>
        <dbReference type="Proteomes" id="UP001500067"/>
    </source>
</evidence>
<feature type="compositionally biased region" description="Basic residues" evidence="1">
    <location>
        <begin position="111"/>
        <end position="121"/>
    </location>
</feature>